<keyword evidence="5" id="KW-0732">Signal</keyword>
<evidence type="ECO:0000256" key="2">
    <source>
        <dbReference type="ARBA" id="ARBA00022801"/>
    </source>
</evidence>
<evidence type="ECO:0000256" key="1">
    <source>
        <dbReference type="ARBA" id="ARBA00005184"/>
    </source>
</evidence>
<dbReference type="SUPFAM" id="SSF51126">
    <property type="entry name" value="Pectin lyase-like"/>
    <property type="match status" value="1"/>
</dbReference>
<dbReference type="AlphaFoldDB" id="A0A1Q5TD75"/>
<evidence type="ECO:0000256" key="5">
    <source>
        <dbReference type="SAM" id="SignalP"/>
    </source>
</evidence>
<organism evidence="7 8">
    <name type="scientific">Penicillium subrubescens</name>
    <dbReference type="NCBI Taxonomy" id="1316194"/>
    <lineage>
        <taxon>Eukaryota</taxon>
        <taxon>Fungi</taxon>
        <taxon>Dikarya</taxon>
        <taxon>Ascomycota</taxon>
        <taxon>Pezizomycotina</taxon>
        <taxon>Eurotiomycetes</taxon>
        <taxon>Eurotiomycetidae</taxon>
        <taxon>Eurotiales</taxon>
        <taxon>Aspergillaceae</taxon>
        <taxon>Penicillium</taxon>
    </lineage>
</organism>
<dbReference type="Proteomes" id="UP000186955">
    <property type="component" value="Unassembled WGS sequence"/>
</dbReference>
<feature type="compositionally biased region" description="Low complexity" evidence="4">
    <location>
        <begin position="409"/>
        <end position="428"/>
    </location>
</feature>
<dbReference type="InterPro" id="IPR011050">
    <property type="entry name" value="Pectin_lyase_fold/virulence"/>
</dbReference>
<dbReference type="GO" id="GO:0045490">
    <property type="term" value="P:pectin catabolic process"/>
    <property type="evidence" value="ECO:0007669"/>
    <property type="project" value="UniProtKB-UniPathway"/>
</dbReference>
<feature type="region of interest" description="Disordered" evidence="4">
    <location>
        <begin position="341"/>
        <end position="626"/>
    </location>
</feature>
<feature type="compositionally biased region" description="Low complexity" evidence="4">
    <location>
        <begin position="498"/>
        <end position="624"/>
    </location>
</feature>
<dbReference type="Gene3D" id="2.160.20.10">
    <property type="entry name" value="Single-stranded right-handed beta-helix, Pectin lyase-like"/>
    <property type="match status" value="1"/>
</dbReference>
<keyword evidence="8" id="KW-1185">Reference proteome</keyword>
<sequence>MRIWSILYLAGLAAAAIDAPGTCSSTVYITKTTDGSSPTSAPAVTVAPDGSGQFTDIGDAVSYAQGKGIPTVTVLSGTYPAVTIESTPSVTIVGETNIKYDYTKNKVFVSSDITALTISANLEGLTVTNINFVNTGPSGSAAVLSGTNLGFYQCQFISHGGSGINANQALAVIANSYIEAPTDLIEGSPNIYIFDTVIVPTGSFAVIVYTEGPPSGGKSTVVIDRSRVIQKSGVDNNNVDLAAAAGPGAIVVYRDSALGGLIAPSGVKIDSDTQNDANLYGEYDNTGAGAYRNNEDARSGLVSELASSDLSSVTISAVVADGNSDTTWVDPAVLAAIESADVSSGSDSAPSDGNGASGTSNSSGNDGSGSPGDTSSDSASAEGNGSSGGGGLSGDTSSGSTSSGGNGLSGDTSSGSSSSLGNSSPDDGSSGDGSAGDPTDSGTSSESSSSGDTSSGSGLSGVSSSSASLGAPTPSTSNLSSGAPGADVGSTSSGQIVSSTPPSTPSSGTPGSGGSSTSPGASGADTGSDSAGQTTSSNQSSSSTGASGAEGTPSSTSPGQPTSSSPPSTSSSGTSGDGPTRTSAGQTASSIPSSIAPSDTSGSGGSTTSSTPSGADGSTSSSTSLDYIVYPEQRISERDLKSWWKQHVVWGFGG</sequence>
<feature type="chain" id="PRO_5012547411" description="Pectinesterase catalytic domain-containing protein" evidence="5">
    <location>
        <begin position="16"/>
        <end position="654"/>
    </location>
</feature>
<evidence type="ECO:0000313" key="7">
    <source>
        <dbReference type="EMBL" id="OKO98178.1"/>
    </source>
</evidence>
<feature type="compositionally biased region" description="Low complexity" evidence="4">
    <location>
        <begin position="351"/>
        <end position="365"/>
    </location>
</feature>
<keyword evidence="2" id="KW-0378">Hydrolase</keyword>
<evidence type="ECO:0000259" key="6">
    <source>
        <dbReference type="Pfam" id="PF01095"/>
    </source>
</evidence>
<dbReference type="InterPro" id="IPR000070">
    <property type="entry name" value="Pectinesterase_cat"/>
</dbReference>
<comment type="pathway">
    <text evidence="1">Glycan metabolism; pectin degradation; 2-dehydro-3-deoxy-D-gluconate from pectin: step 1/5.</text>
</comment>
<dbReference type="Pfam" id="PF01095">
    <property type="entry name" value="Pectinesterase"/>
    <property type="match status" value="1"/>
</dbReference>
<keyword evidence="3" id="KW-0063">Aspartyl esterase</keyword>
<comment type="caution">
    <text evidence="7">The sequence shown here is derived from an EMBL/GenBank/DDBJ whole genome shotgun (WGS) entry which is preliminary data.</text>
</comment>
<accession>A0A1Q5TD75</accession>
<proteinExistence type="predicted"/>
<evidence type="ECO:0000256" key="4">
    <source>
        <dbReference type="SAM" id="MobiDB-lite"/>
    </source>
</evidence>
<feature type="signal peptide" evidence="5">
    <location>
        <begin position="1"/>
        <end position="15"/>
    </location>
</feature>
<dbReference type="InterPro" id="IPR012334">
    <property type="entry name" value="Pectin_lyas_fold"/>
</dbReference>
<evidence type="ECO:0000313" key="8">
    <source>
        <dbReference type="Proteomes" id="UP000186955"/>
    </source>
</evidence>
<name>A0A1Q5TD75_9EURO</name>
<dbReference type="EMBL" id="MNBE01000673">
    <property type="protein sequence ID" value="OKO98178.1"/>
    <property type="molecule type" value="Genomic_DNA"/>
</dbReference>
<dbReference type="GO" id="GO:0030599">
    <property type="term" value="F:pectinesterase activity"/>
    <property type="evidence" value="ECO:0007669"/>
    <property type="project" value="InterPro"/>
</dbReference>
<protein>
    <recommendedName>
        <fullName evidence="6">Pectinesterase catalytic domain-containing protein</fullName>
    </recommendedName>
</protein>
<dbReference type="STRING" id="1316194.A0A1Q5TD75"/>
<gene>
    <name evidence="7" type="ORF">PENSUB_9276</name>
</gene>
<dbReference type="GO" id="GO:0042545">
    <property type="term" value="P:cell wall modification"/>
    <property type="evidence" value="ECO:0007669"/>
    <property type="project" value="InterPro"/>
</dbReference>
<evidence type="ECO:0000256" key="3">
    <source>
        <dbReference type="ARBA" id="ARBA00023085"/>
    </source>
</evidence>
<feature type="compositionally biased region" description="Low complexity" evidence="4">
    <location>
        <begin position="371"/>
        <end position="384"/>
    </location>
</feature>
<reference evidence="7 8" key="1">
    <citation type="submission" date="2016-10" db="EMBL/GenBank/DDBJ databases">
        <title>Genome sequence of the ascomycete fungus Penicillium subrubescens.</title>
        <authorList>
            <person name="De Vries R.P."/>
            <person name="Peng M."/>
            <person name="Dilokpimol A."/>
            <person name="Hilden K."/>
            <person name="Makela M.R."/>
            <person name="Grigoriev I."/>
            <person name="Riley R."/>
            <person name="Granchi Z."/>
        </authorList>
    </citation>
    <scope>NUCLEOTIDE SEQUENCE [LARGE SCALE GENOMIC DNA]</scope>
    <source>
        <strain evidence="7 8">CBS 132785</strain>
    </source>
</reference>
<feature type="compositionally biased region" description="Low complexity" evidence="4">
    <location>
        <begin position="435"/>
        <end position="477"/>
    </location>
</feature>
<dbReference type="UniPathway" id="UPA00545">
    <property type="reaction ID" value="UER00823"/>
</dbReference>
<feature type="domain" description="Pectinesterase catalytic" evidence="6">
    <location>
        <begin position="44"/>
        <end position="314"/>
    </location>
</feature>